<comment type="caution">
    <text evidence="11">The sequence shown here is derived from an EMBL/GenBank/DDBJ whole genome shotgun (WGS) entry which is preliminary data.</text>
</comment>
<dbReference type="GO" id="GO:0006935">
    <property type="term" value="P:chemotaxis"/>
    <property type="evidence" value="ECO:0007669"/>
    <property type="project" value="UniProtKB-KW"/>
</dbReference>
<evidence type="ECO:0000256" key="9">
    <source>
        <dbReference type="ARBA" id="ARBA00023136"/>
    </source>
</evidence>
<sequence length="179" mass="19573">MADEEQEQETAVENAVGSKKKLIMIAGGVVLAIILLGAGLYFTGFFEAEKDPVVGESTEAIEEKADEQNADEAEAVAVYQALTPPFMVNFSDGNIKVLKLAISIMVDDEGVIDAVKKHDPVIRNNILMMLSAQDPEVLKTSKGKEQLQSDVKEEINKILVKRSVSSNVKEVFFTDLVMQ</sequence>
<dbReference type="InterPro" id="IPR005503">
    <property type="entry name" value="FliL"/>
</dbReference>
<evidence type="ECO:0000256" key="8">
    <source>
        <dbReference type="ARBA" id="ARBA00022989"/>
    </source>
</evidence>
<keyword evidence="12" id="KW-1185">Reference proteome</keyword>
<evidence type="ECO:0000256" key="1">
    <source>
        <dbReference type="ARBA" id="ARBA00002254"/>
    </source>
</evidence>
<evidence type="ECO:0000256" key="10">
    <source>
        <dbReference type="RuleBase" id="RU364125"/>
    </source>
</evidence>
<keyword evidence="9 10" id="KW-0472">Membrane</keyword>
<evidence type="ECO:0000256" key="6">
    <source>
        <dbReference type="ARBA" id="ARBA00022692"/>
    </source>
</evidence>
<keyword evidence="8 10" id="KW-1133">Transmembrane helix</keyword>
<evidence type="ECO:0000256" key="5">
    <source>
        <dbReference type="ARBA" id="ARBA00022500"/>
    </source>
</evidence>
<gene>
    <name evidence="11" type="ORF">L196_03776</name>
</gene>
<name>A0AB33Z316_9GAMM</name>
<keyword evidence="7 10" id="KW-0283">Flagellar rotation</keyword>
<evidence type="ECO:0000256" key="4">
    <source>
        <dbReference type="ARBA" id="ARBA00022475"/>
    </source>
</evidence>
<proteinExistence type="inferred from homology"/>
<keyword evidence="11" id="KW-0969">Cilium</keyword>
<reference evidence="11 12" key="1">
    <citation type="journal article" date="2013" name="Genome Announc.">
        <title>Genome Sequence of the Pyrene- and Fluoranthene-Degrading Bacterium Cycloclasticus sp. Strain PY97M.</title>
        <authorList>
            <person name="Cui Z."/>
            <person name="Xu G."/>
            <person name="Li Q."/>
            <person name="Gao W."/>
            <person name="Zheng L."/>
        </authorList>
    </citation>
    <scope>NUCLEOTIDE SEQUENCE [LARGE SCALE GENOMIC DNA]</scope>
    <source>
        <strain evidence="11 12">PY97M</strain>
    </source>
</reference>
<keyword evidence="11" id="KW-0282">Flagellum</keyword>
<organism evidence="11 12">
    <name type="scientific">Cycloclasticus pugetii</name>
    <dbReference type="NCBI Taxonomy" id="34068"/>
    <lineage>
        <taxon>Bacteria</taxon>
        <taxon>Pseudomonadati</taxon>
        <taxon>Pseudomonadota</taxon>
        <taxon>Gammaproteobacteria</taxon>
        <taxon>Thiotrichales</taxon>
        <taxon>Piscirickettsiaceae</taxon>
        <taxon>Cycloclasticus</taxon>
    </lineage>
</organism>
<evidence type="ECO:0000256" key="3">
    <source>
        <dbReference type="ARBA" id="ARBA00008281"/>
    </source>
</evidence>
<evidence type="ECO:0000313" key="12">
    <source>
        <dbReference type="Proteomes" id="UP000015462"/>
    </source>
</evidence>
<dbReference type="GO" id="GO:0009425">
    <property type="term" value="C:bacterial-type flagellum basal body"/>
    <property type="evidence" value="ECO:0007669"/>
    <property type="project" value="InterPro"/>
</dbReference>
<evidence type="ECO:0000313" key="11">
    <source>
        <dbReference type="EMBL" id="EPD13622.1"/>
    </source>
</evidence>
<comment type="function">
    <text evidence="1 10">Controls the rotational direction of flagella during chemotaxis.</text>
</comment>
<keyword evidence="5 10" id="KW-0145">Chemotaxis</keyword>
<evidence type="ECO:0000256" key="2">
    <source>
        <dbReference type="ARBA" id="ARBA00004162"/>
    </source>
</evidence>
<dbReference type="GO" id="GO:0071978">
    <property type="term" value="P:bacterial-type flagellum-dependent swarming motility"/>
    <property type="evidence" value="ECO:0007669"/>
    <property type="project" value="TreeGrafter"/>
</dbReference>
<dbReference type="GO" id="GO:0005886">
    <property type="term" value="C:plasma membrane"/>
    <property type="evidence" value="ECO:0007669"/>
    <property type="project" value="UniProtKB-SubCell"/>
</dbReference>
<comment type="subcellular location">
    <subcellularLocation>
        <location evidence="10">Cell inner membrane</location>
    </subcellularLocation>
    <subcellularLocation>
        <location evidence="2">Cell membrane</location>
        <topology evidence="2">Single-pass membrane protein</topology>
    </subcellularLocation>
</comment>
<keyword evidence="4" id="KW-1003">Cell membrane</keyword>
<keyword evidence="11" id="KW-0966">Cell projection</keyword>
<keyword evidence="10" id="KW-0997">Cell inner membrane</keyword>
<dbReference type="AlphaFoldDB" id="A0AB33Z316"/>
<dbReference type="Pfam" id="PF03748">
    <property type="entry name" value="FliL"/>
    <property type="match status" value="1"/>
</dbReference>
<evidence type="ECO:0000256" key="7">
    <source>
        <dbReference type="ARBA" id="ARBA00022779"/>
    </source>
</evidence>
<dbReference type="RefSeq" id="WP_016390014.1">
    <property type="nucleotide sequence ID" value="NZ_JARGOU010000001.1"/>
</dbReference>
<protein>
    <recommendedName>
        <fullName evidence="10">Flagellar protein FliL</fullName>
    </recommendedName>
</protein>
<feature type="transmembrane region" description="Helical" evidence="10">
    <location>
        <begin position="22"/>
        <end position="42"/>
    </location>
</feature>
<accession>A0AB33Z316</accession>
<dbReference type="EMBL" id="ASHL01000002">
    <property type="protein sequence ID" value="EPD13622.1"/>
    <property type="molecule type" value="Genomic_DNA"/>
</dbReference>
<keyword evidence="6 10" id="KW-0812">Transmembrane</keyword>
<comment type="similarity">
    <text evidence="3 10">Belongs to the FliL family.</text>
</comment>
<dbReference type="PANTHER" id="PTHR35091:SF2">
    <property type="entry name" value="FLAGELLAR PROTEIN FLIL"/>
    <property type="match status" value="1"/>
</dbReference>
<dbReference type="PANTHER" id="PTHR35091">
    <property type="entry name" value="FLAGELLAR PROTEIN FLIL"/>
    <property type="match status" value="1"/>
</dbReference>
<dbReference type="Proteomes" id="UP000015462">
    <property type="component" value="Unassembled WGS sequence"/>
</dbReference>